<accession>A0A163M6D7</accession>
<dbReference type="AlphaFoldDB" id="A0A163M6D7"/>
<dbReference type="RefSeq" id="WP_063479556.1">
    <property type="nucleotide sequence ID" value="NZ_CP147845.1"/>
</dbReference>
<dbReference type="EMBL" id="LWMH01000001">
    <property type="protein sequence ID" value="KZS48782.1"/>
    <property type="molecule type" value="Genomic_DNA"/>
</dbReference>
<dbReference type="GO" id="GO:0008168">
    <property type="term" value="F:methyltransferase activity"/>
    <property type="evidence" value="ECO:0007669"/>
    <property type="project" value="UniProtKB-KW"/>
</dbReference>
<comment type="caution">
    <text evidence="1">The sequence shown here is derived from an EMBL/GenBank/DDBJ whole genome shotgun (WGS) entry which is preliminary data.</text>
</comment>
<dbReference type="Proteomes" id="UP000076796">
    <property type="component" value="Unassembled WGS sequence"/>
</dbReference>
<keyword evidence="2" id="KW-1185">Reference proteome</keyword>
<dbReference type="InterPro" id="IPR029063">
    <property type="entry name" value="SAM-dependent_MTases_sf"/>
</dbReference>
<dbReference type="GO" id="GO:0032259">
    <property type="term" value="P:methylation"/>
    <property type="evidence" value="ECO:0007669"/>
    <property type="project" value="UniProtKB-KW"/>
</dbReference>
<name>A0A163M6D7_9BACL</name>
<reference evidence="1" key="1">
    <citation type="journal article" date="2016" name="Genome Announc.">
        <title>Draft genomes of two strains of Paenibacillus glucanolyticus with capability to degrade lignocellulose.</title>
        <authorList>
            <person name="Mathews S.L."/>
            <person name="Pawlak J."/>
            <person name="Grunden A.M."/>
        </authorList>
    </citation>
    <scope>NUCLEOTIDE SEQUENCE [LARGE SCALE GENOMIC DNA]</scope>
    <source>
        <strain evidence="1">SLM1</strain>
    </source>
</reference>
<proteinExistence type="predicted"/>
<dbReference type="SUPFAM" id="SSF53335">
    <property type="entry name" value="S-adenosyl-L-methionine-dependent methyltransferases"/>
    <property type="match status" value="1"/>
</dbReference>
<protein>
    <submittedName>
        <fullName evidence="1">SAM-dependent methyltransferase</fullName>
    </submittedName>
</protein>
<keyword evidence="1" id="KW-0489">Methyltransferase</keyword>
<dbReference type="CDD" id="cd02440">
    <property type="entry name" value="AdoMet_MTases"/>
    <property type="match status" value="1"/>
</dbReference>
<keyword evidence="1" id="KW-0808">Transferase</keyword>
<evidence type="ECO:0000313" key="1">
    <source>
        <dbReference type="EMBL" id="KZS48782.1"/>
    </source>
</evidence>
<dbReference type="GeneID" id="97555635"/>
<dbReference type="OrthoDB" id="9791837at2"/>
<dbReference type="Gene3D" id="3.40.50.150">
    <property type="entry name" value="Vaccinia Virus protein VP39"/>
    <property type="match status" value="1"/>
</dbReference>
<evidence type="ECO:0000313" key="2">
    <source>
        <dbReference type="Proteomes" id="UP000076796"/>
    </source>
</evidence>
<gene>
    <name evidence="1" type="ORF">AWU65_24015</name>
</gene>
<sequence>MTNDILDASIWEEAWRTDPTTFANRVKKSGLDPAHAFDDKAKIFDKQAFSEEGIRRRERIIGWLEDQGVAWKGASVLDVGAASGGFSIPFAERGAEVTAVEPCVPLADLLLENVGKLESGSVKLEREKFETIDLDTAGWRDAFDLVFASMCPTVSDWQSVESLISCARQYCYISTTAGGREHGLLDEIWPLITDRQRESDHSEMVYLLQLLYLKGYSYASLITREMKTTELSIDAAIEEVMVLLRLQQIPADEQTRRTVTEYMQRTYPDNKVVFQQGGRFGKVLVQIRDRHMYSRDIRKT</sequence>
<organism evidence="1 2">
    <name type="scientific">Paenibacillus glucanolyticus</name>
    <dbReference type="NCBI Taxonomy" id="59843"/>
    <lineage>
        <taxon>Bacteria</taxon>
        <taxon>Bacillati</taxon>
        <taxon>Bacillota</taxon>
        <taxon>Bacilli</taxon>
        <taxon>Bacillales</taxon>
        <taxon>Paenibacillaceae</taxon>
        <taxon>Paenibacillus</taxon>
    </lineage>
</organism>